<feature type="transmembrane region" description="Helical" evidence="1">
    <location>
        <begin position="80"/>
        <end position="98"/>
    </location>
</feature>
<evidence type="ECO:0000313" key="3">
    <source>
        <dbReference type="EMBL" id="MBB2195221.1"/>
    </source>
</evidence>
<evidence type="ECO:0008006" key="6">
    <source>
        <dbReference type="Google" id="ProtNLM"/>
    </source>
</evidence>
<feature type="transmembrane region" description="Helical" evidence="1">
    <location>
        <begin position="322"/>
        <end position="345"/>
    </location>
</feature>
<accession>A0A7W4INB4</accession>
<dbReference type="AlphaFoldDB" id="A0A7W4INB4"/>
<comment type="caution">
    <text evidence="2">The sequence shown here is derived from an EMBL/GenBank/DDBJ whole genome shotgun (WGS) entry which is preliminary data.</text>
</comment>
<proteinExistence type="predicted"/>
<dbReference type="InterPro" id="IPR036259">
    <property type="entry name" value="MFS_trans_sf"/>
</dbReference>
<gene>
    <name evidence="3" type="ORF">HLH25_16605</name>
    <name evidence="2" type="ORF">HLH26_16425</name>
</gene>
<dbReference type="Proteomes" id="UP000540490">
    <property type="component" value="Unassembled WGS sequence"/>
</dbReference>
<feature type="transmembrane region" description="Helical" evidence="1">
    <location>
        <begin position="292"/>
        <end position="310"/>
    </location>
</feature>
<dbReference type="Proteomes" id="UP000561077">
    <property type="component" value="Unassembled WGS sequence"/>
</dbReference>
<name>A0A7W4INB4_9PROT</name>
<reference evidence="4 5" key="1">
    <citation type="submission" date="2020-04" db="EMBL/GenBank/DDBJ databases">
        <title>Description of novel Gluconacetobacter.</title>
        <authorList>
            <person name="Sombolestani A."/>
        </authorList>
    </citation>
    <scope>NUCLEOTIDE SEQUENCE [LARGE SCALE GENOMIC DNA]</scope>
    <source>
        <strain evidence="3 4">LMG 1728</strain>
        <strain evidence="2 5">LMG 1731</strain>
    </source>
</reference>
<sequence length="437" mass="46036">MADDWARAYVCAHFGKSLFWYMGEVFLTFFLIGMLDIDPVHISTYLALGLGLSAILDLAIGRLCQTWLHQPRFAGRIQSIGALGCAASFGAILVSGYVTHAPAGIVAGILMFRIAFELYDVGQETLLSIVPTPDPGRRRGIVGLRLAGSAIASMLISVMTGYFATPGRNTGAALHLAAIAIAISTTAILTALVLERRSTTHPPRGPSSPWSPPTAVVPAPQSPAHLRQALSIQCVAIFVSAWTAPYFVRIFPFILHAAPALPSWILACLPLGATISQPLWHRMIGRVGEAKGIVTGCAASCGALAGMALLADPPRHDDYAVLAVLIFLLGVANGGVALGLWTHFVETAAAARHTSRYYGTFMAVSKVGLAAMSILLGEQIGTDGRGPSLPVFCLTATCALLAIGACALLLPRAATDRTIAQDTDPRDIAPRRTSGHL</sequence>
<feature type="transmembrane region" description="Helical" evidence="1">
    <location>
        <begin position="142"/>
        <end position="164"/>
    </location>
</feature>
<feature type="transmembrane region" description="Helical" evidence="1">
    <location>
        <begin position="41"/>
        <end position="60"/>
    </location>
</feature>
<dbReference type="Pfam" id="PF13347">
    <property type="entry name" value="MFS_2"/>
    <property type="match status" value="1"/>
</dbReference>
<dbReference type="SUPFAM" id="SSF103473">
    <property type="entry name" value="MFS general substrate transporter"/>
    <property type="match status" value="1"/>
</dbReference>
<feature type="transmembrane region" description="Helical" evidence="1">
    <location>
        <begin position="357"/>
        <end position="377"/>
    </location>
</feature>
<protein>
    <recommendedName>
        <fullName evidence="6">Sugar transporter</fullName>
    </recommendedName>
</protein>
<feature type="transmembrane region" description="Helical" evidence="1">
    <location>
        <begin position="389"/>
        <end position="410"/>
    </location>
</feature>
<dbReference type="RefSeq" id="WP_182975118.1">
    <property type="nucleotide sequence ID" value="NZ_JABEQN010000024.1"/>
</dbReference>
<keyword evidence="1" id="KW-0812">Transmembrane</keyword>
<feature type="transmembrane region" description="Helical" evidence="1">
    <location>
        <begin position="261"/>
        <end position="280"/>
    </location>
</feature>
<organism evidence="2 5">
    <name type="scientific">Gluconacetobacter dulcium</name>
    <dbReference type="NCBI Taxonomy" id="2729096"/>
    <lineage>
        <taxon>Bacteria</taxon>
        <taxon>Pseudomonadati</taxon>
        <taxon>Pseudomonadota</taxon>
        <taxon>Alphaproteobacteria</taxon>
        <taxon>Acetobacterales</taxon>
        <taxon>Acetobacteraceae</taxon>
        <taxon>Gluconacetobacter</taxon>
    </lineage>
</organism>
<evidence type="ECO:0000256" key="1">
    <source>
        <dbReference type="SAM" id="Phobius"/>
    </source>
</evidence>
<feature type="transmembrane region" description="Helical" evidence="1">
    <location>
        <begin position="176"/>
        <end position="194"/>
    </location>
</feature>
<keyword evidence="4" id="KW-1185">Reference proteome</keyword>
<keyword evidence="1" id="KW-0472">Membrane</keyword>
<evidence type="ECO:0000313" key="4">
    <source>
        <dbReference type="Proteomes" id="UP000540490"/>
    </source>
</evidence>
<evidence type="ECO:0000313" key="5">
    <source>
        <dbReference type="Proteomes" id="UP000561077"/>
    </source>
</evidence>
<dbReference type="EMBL" id="JABEQO010000024">
    <property type="protein sequence ID" value="MBB2166085.1"/>
    <property type="molecule type" value="Genomic_DNA"/>
</dbReference>
<feature type="transmembrane region" description="Helical" evidence="1">
    <location>
        <begin position="18"/>
        <end position="35"/>
    </location>
</feature>
<evidence type="ECO:0000313" key="2">
    <source>
        <dbReference type="EMBL" id="MBB2166085.1"/>
    </source>
</evidence>
<dbReference type="EMBL" id="JABEQN010000024">
    <property type="protein sequence ID" value="MBB2195221.1"/>
    <property type="molecule type" value="Genomic_DNA"/>
</dbReference>
<keyword evidence="1" id="KW-1133">Transmembrane helix</keyword>
<dbReference type="Gene3D" id="1.20.1250.20">
    <property type="entry name" value="MFS general substrate transporter like domains"/>
    <property type="match status" value="2"/>
</dbReference>